<dbReference type="Proteomes" id="UP001207468">
    <property type="component" value="Unassembled WGS sequence"/>
</dbReference>
<dbReference type="EMBL" id="JAGFNK010000015">
    <property type="protein sequence ID" value="KAI9511862.1"/>
    <property type="molecule type" value="Genomic_DNA"/>
</dbReference>
<reference evidence="1" key="1">
    <citation type="submission" date="2021-03" db="EMBL/GenBank/DDBJ databases">
        <title>Evolutionary priming and transition to the ectomycorrhizal habit in an iconic lineage of mushroom-forming fungi: is preadaptation a requirement?</title>
        <authorList>
            <consortium name="DOE Joint Genome Institute"/>
            <person name="Looney B.P."/>
            <person name="Miyauchi S."/>
            <person name="Morin E."/>
            <person name="Drula E."/>
            <person name="Courty P.E."/>
            <person name="Chicoki N."/>
            <person name="Fauchery L."/>
            <person name="Kohler A."/>
            <person name="Kuo A."/>
            <person name="LaButti K."/>
            <person name="Pangilinan J."/>
            <person name="Lipzen A."/>
            <person name="Riley R."/>
            <person name="Andreopoulos W."/>
            <person name="He G."/>
            <person name="Johnson J."/>
            <person name="Barry K.W."/>
            <person name="Grigoriev I.V."/>
            <person name="Nagy L."/>
            <person name="Hibbett D."/>
            <person name="Henrissat B."/>
            <person name="Matheny P.B."/>
            <person name="Labbe J."/>
            <person name="Martin A.F."/>
        </authorList>
    </citation>
    <scope>NUCLEOTIDE SEQUENCE</scope>
    <source>
        <strain evidence="1">BPL698</strain>
    </source>
</reference>
<accession>A0ACC0UM15</accession>
<sequence>MFQESPAPERMSNSANMLNMPASDEEHRDQGPTEAQKRLLRHRMLEINEYFAVRQCAAYRNLLLTFLGDVDAPRMPPQLAPAPEAAAGSPQPAAAVRAPCGLVGLDDLDFPNDPFPLTGGDDPGPSRAGASGSGHRRGGSVARTQRHLIDAGSSADGLRGGPLHNAADRDVAAPVARLGAVSYRFSSTAAVQLFLCEEGLEAPSLTPQDYALAKSTPDVTFNRFVELFGGSPTTERPKSRLKVVCVNRELHPFAPASPGRTGVLFVLPNTSLYSDTYETFHIFVNMSSRSAAVMAQICTFRYLGTYTKVPVACNTVEVDEWHRLPQRSHGPPQCRNLWLNRISSVSSPDVRAIHARVAIHKKRPHGPPPSPEEIDEWLEENPGRRNGLKWSELGAAFNSGEEKFGFEVVRCVRFDVEVARKLKGRLRN</sequence>
<evidence type="ECO:0000313" key="2">
    <source>
        <dbReference type="Proteomes" id="UP001207468"/>
    </source>
</evidence>
<comment type="caution">
    <text evidence="1">The sequence shown here is derived from an EMBL/GenBank/DDBJ whole genome shotgun (WGS) entry which is preliminary data.</text>
</comment>
<protein>
    <submittedName>
        <fullName evidence="1">Uncharacterized protein</fullName>
    </submittedName>
</protein>
<gene>
    <name evidence="1" type="ORF">F5148DRAFT_178031</name>
</gene>
<evidence type="ECO:0000313" key="1">
    <source>
        <dbReference type="EMBL" id="KAI9511862.1"/>
    </source>
</evidence>
<name>A0ACC0UM15_9AGAM</name>
<proteinExistence type="predicted"/>
<organism evidence="1 2">
    <name type="scientific">Russula earlei</name>
    <dbReference type="NCBI Taxonomy" id="71964"/>
    <lineage>
        <taxon>Eukaryota</taxon>
        <taxon>Fungi</taxon>
        <taxon>Dikarya</taxon>
        <taxon>Basidiomycota</taxon>
        <taxon>Agaricomycotina</taxon>
        <taxon>Agaricomycetes</taxon>
        <taxon>Russulales</taxon>
        <taxon>Russulaceae</taxon>
        <taxon>Russula</taxon>
    </lineage>
</organism>
<keyword evidence="2" id="KW-1185">Reference proteome</keyword>